<dbReference type="InterPro" id="IPR029058">
    <property type="entry name" value="AB_hydrolase_fold"/>
</dbReference>
<evidence type="ECO:0000256" key="1">
    <source>
        <dbReference type="SAM" id="SignalP"/>
    </source>
</evidence>
<dbReference type="PROSITE" id="PS51257">
    <property type="entry name" value="PROKAR_LIPOPROTEIN"/>
    <property type="match status" value="1"/>
</dbReference>
<comment type="caution">
    <text evidence="2">The sequence shown here is derived from an EMBL/GenBank/DDBJ whole genome shotgun (WGS) entry which is preliminary data.</text>
</comment>
<feature type="signal peptide" evidence="1">
    <location>
        <begin position="1"/>
        <end position="17"/>
    </location>
</feature>
<proteinExistence type="predicted"/>
<dbReference type="EMBL" id="BSDD01000006">
    <property type="protein sequence ID" value="GLH71330.1"/>
    <property type="molecule type" value="Genomic_DNA"/>
</dbReference>
<evidence type="ECO:0000313" key="3">
    <source>
        <dbReference type="Proteomes" id="UP001165089"/>
    </source>
</evidence>
<protein>
    <recommendedName>
        <fullName evidence="4">Bacterial virulence factor lipase N-terminal domain-containing protein</fullName>
    </recommendedName>
</protein>
<evidence type="ECO:0000313" key="2">
    <source>
        <dbReference type="EMBL" id="GLH71330.1"/>
    </source>
</evidence>
<dbReference type="SUPFAM" id="SSF53474">
    <property type="entry name" value="alpha/beta-Hydrolases"/>
    <property type="match status" value="1"/>
</dbReference>
<gene>
    <name evidence="2" type="ORF">GETHPA_28630</name>
</gene>
<dbReference type="Proteomes" id="UP001165089">
    <property type="component" value="Unassembled WGS sequence"/>
</dbReference>
<sequence>MRRSLSLVLLGLPLALALGCSGGGDSNAPVPVTSSTPSANTVLFDPANSVVPLPNILATATAPDPLAGRAPNKPMTPPEALAYVNLHEMGGTNAVSGLNAPIYIRFAGPVTPSTVTAANIKVFQLTPDAAGTENSPLGFADISGMFTYQYAAGGTDLFLYPNFPLLPGTRYAYVVTNRVKDAATGGAISATPYFEALKSTVPLTGALAALEPIRANVTSGSNILLSGYAKVMDDAIAASATTTITSRADISVLARFITTGAGFILPDPVGAPTTRVPVEAELRAFAAGATLGGLSGKTWSNAVSGFGPSTLMVKGATSPLPTPDAYWTAVVGSATAAPASVGLVALGTFASGDLNVDPVVVAANAATMDLTGATSGGFPAYNPAAGVAQAFRDGTGKLTGFYHTDRNVNFVYIAPDPVTVPRPANGYPVVIYQHGITSQKETVIALAGTLTAQGYALIAIDLPLHGQNAVPTHTSGTQWGQDFMAIGAPLALRTNFQQCVVNLNRLEFVLKTGGLSTALAANGLAASTPDITTSPSNIKFVGVSQGAIAGAGYLASNTTLSTTGYPYTQATLNNDMKGFFNNPGGRYAYLGQTSPAFAPSVTAGLAAAGIAQNTPTYHQFFLVTQTILDPMDPATLTSPLAPGLPSRLSGRVVMQEATSTAFDATTGTATNGDLVIPNAQTRYFANALGGRAVLGTTAAAAIGPNFSQLAYTAGGAYLVGGSISTAHASGVVGTPFMFSLNPGPTPKVTAAATSLPASAPTEGYFQFDQTGIAHAFLINPANPVAITLAQRQLVYWLGTGLVVDPTQQSAALPIVTPAALPQPMIFQAPEQITVLGH</sequence>
<keyword evidence="1" id="KW-0732">Signal</keyword>
<dbReference type="RefSeq" id="WP_285727522.1">
    <property type="nucleotide sequence ID" value="NZ_BSDD01000006.1"/>
</dbReference>
<name>A0ABQ5QB27_9BACT</name>
<evidence type="ECO:0008006" key="4">
    <source>
        <dbReference type="Google" id="ProtNLM"/>
    </source>
</evidence>
<organism evidence="2 3">
    <name type="scientific">Geothrix rubra</name>
    <dbReference type="NCBI Taxonomy" id="2927977"/>
    <lineage>
        <taxon>Bacteria</taxon>
        <taxon>Pseudomonadati</taxon>
        <taxon>Acidobacteriota</taxon>
        <taxon>Holophagae</taxon>
        <taxon>Holophagales</taxon>
        <taxon>Holophagaceae</taxon>
        <taxon>Geothrix</taxon>
    </lineage>
</organism>
<keyword evidence="3" id="KW-1185">Reference proteome</keyword>
<dbReference type="Gene3D" id="3.40.50.1820">
    <property type="entry name" value="alpha/beta hydrolase"/>
    <property type="match status" value="1"/>
</dbReference>
<accession>A0ABQ5QB27</accession>
<feature type="chain" id="PRO_5045040962" description="Bacterial virulence factor lipase N-terminal domain-containing protein" evidence="1">
    <location>
        <begin position="18"/>
        <end position="837"/>
    </location>
</feature>
<reference evidence="2 3" key="1">
    <citation type="journal article" date="2023" name="Antonie Van Leeuwenhoek">
        <title>Mesoterricola silvestris gen. nov., sp. nov., Mesoterricola sediminis sp. nov., Geothrix oryzae sp. nov., Geothrix edaphica sp. nov., Geothrix rubra sp. nov., and Geothrix limicola sp. nov., six novel members of Acidobacteriota isolated from soils.</title>
        <authorList>
            <person name="Itoh H."/>
            <person name="Sugisawa Y."/>
            <person name="Mise K."/>
            <person name="Xu Z."/>
            <person name="Kuniyasu M."/>
            <person name="Ushijima N."/>
            <person name="Kawano K."/>
            <person name="Kobayashi E."/>
            <person name="Shiratori Y."/>
            <person name="Masuda Y."/>
            <person name="Senoo K."/>
        </authorList>
    </citation>
    <scope>NUCLEOTIDE SEQUENCE [LARGE SCALE GENOMIC DNA]</scope>
    <source>
        <strain evidence="2 3">Red803</strain>
    </source>
</reference>